<sequence length="316" mass="35752">MQVTWWRHHPLPSHHYHSPVVGIMSEGTYDTVGNGVQTREYSQLFQHMAKVVNMQFGFLLSVAVPSVAKDLITRELQRVHTLWELIRTINILKYCAAQPILTDRVVHRSKAKRLDSVLVMAELMRNGKPGTQLRVKDGGKGMSSQILSKDARLEPDFSVYTMGNENSKGAGTYEFTMQLLSSEAIGSKKLRLLAASYSRSSKTVRNRARMHEKERVVLLELEMLICTLLEVFLRIVGERRNSVLASMPVFFFQSQGEGEDAEPITLQGYPGGPLQSHVLRRTYDPRCQSVWQGDQARHHEKPLVRTLSDTMTGSTT</sequence>
<dbReference type="EMBL" id="JAHRIO010042841">
    <property type="protein sequence ID" value="MEQ2172781.1"/>
    <property type="molecule type" value="Genomic_DNA"/>
</dbReference>
<comment type="caution">
    <text evidence="1">The sequence shown here is derived from an EMBL/GenBank/DDBJ whole genome shotgun (WGS) entry which is preliminary data.</text>
</comment>
<protein>
    <submittedName>
        <fullName evidence="1">Uncharacterized protein</fullName>
    </submittedName>
</protein>
<evidence type="ECO:0000313" key="2">
    <source>
        <dbReference type="Proteomes" id="UP001476798"/>
    </source>
</evidence>
<keyword evidence="2" id="KW-1185">Reference proteome</keyword>
<organism evidence="1 2">
    <name type="scientific">Goodea atripinnis</name>
    <dbReference type="NCBI Taxonomy" id="208336"/>
    <lineage>
        <taxon>Eukaryota</taxon>
        <taxon>Metazoa</taxon>
        <taxon>Chordata</taxon>
        <taxon>Craniata</taxon>
        <taxon>Vertebrata</taxon>
        <taxon>Euteleostomi</taxon>
        <taxon>Actinopterygii</taxon>
        <taxon>Neopterygii</taxon>
        <taxon>Teleostei</taxon>
        <taxon>Neoteleostei</taxon>
        <taxon>Acanthomorphata</taxon>
        <taxon>Ovalentaria</taxon>
        <taxon>Atherinomorphae</taxon>
        <taxon>Cyprinodontiformes</taxon>
        <taxon>Goodeidae</taxon>
        <taxon>Goodea</taxon>
    </lineage>
</organism>
<dbReference type="Proteomes" id="UP001476798">
    <property type="component" value="Unassembled WGS sequence"/>
</dbReference>
<name>A0ABV0NP05_9TELE</name>
<reference evidence="1 2" key="1">
    <citation type="submission" date="2021-06" db="EMBL/GenBank/DDBJ databases">
        <authorList>
            <person name="Palmer J.M."/>
        </authorList>
    </citation>
    <scope>NUCLEOTIDE SEQUENCE [LARGE SCALE GENOMIC DNA]</scope>
    <source>
        <strain evidence="1 2">GA_2019</strain>
        <tissue evidence="1">Muscle</tissue>
    </source>
</reference>
<proteinExistence type="predicted"/>
<accession>A0ABV0NP05</accession>
<evidence type="ECO:0000313" key="1">
    <source>
        <dbReference type="EMBL" id="MEQ2172781.1"/>
    </source>
</evidence>
<gene>
    <name evidence="1" type="ORF">GOODEAATRI_024939</name>
</gene>